<accession>A0A4Q7M4H0</accession>
<name>A0A4Q7M4H0_9MICO</name>
<dbReference type="Pfam" id="PF02515">
    <property type="entry name" value="CoA_transf_3"/>
    <property type="match status" value="1"/>
</dbReference>
<evidence type="ECO:0000313" key="3">
    <source>
        <dbReference type="Proteomes" id="UP000293852"/>
    </source>
</evidence>
<dbReference type="GO" id="GO:0016740">
    <property type="term" value="F:transferase activity"/>
    <property type="evidence" value="ECO:0007669"/>
    <property type="project" value="UniProtKB-KW"/>
</dbReference>
<sequence length="515" mass="52741">MDAHPIGTALVADYEAGAGVAPSGVDPDRGGEPGPWLAATLPVLDLAAGSVRALLRAAVRAGATGPLAEAPLDLSRLAASFASDRLLRLDGHPVSAWSPLSGFFRTADGWVRTHANYPHHRHRLLAALGLHGGGSRADGAPAVGDPAVPPTVSRGDGPTARAHPLTDIRAEDFARALASLTAREVEESATAAGAIAVAVRMEGTWRASPQGVAAAEGPLVRLTVREDVGPPRPLAGAGTPLPLAGVRVLDLTRVIAGPIATRALALLGADVLRVDPPVPAEIRWQHLDTGQGKRSTLLDLHDDGDRERAQGLLDAADVLVTGYRPGSLARFGLRVPPGGVRARVSAWGESGPWATRRGFDSIVQAATGIAIIESPGGEPLSPPTQRGQSLGGPSLGDPSPGGEARAAPRPGALPAQALDHATGYLLAAGVLDALAARAADGRGRDVVVSLARTATWLLDAPGRDPAHPPAADPPLAASVSHGHAPEVTTARPAVPGFDDYPTPAHPWATDHATWR</sequence>
<dbReference type="InterPro" id="IPR050509">
    <property type="entry name" value="CoA-transferase_III"/>
</dbReference>
<evidence type="ECO:0000313" key="2">
    <source>
        <dbReference type="EMBL" id="RZS62484.1"/>
    </source>
</evidence>
<gene>
    <name evidence="2" type="ORF">EV386_2820</name>
</gene>
<dbReference type="Gene3D" id="3.40.50.10540">
    <property type="entry name" value="Crotonobetainyl-coa:carnitine coa-transferase, domain 1"/>
    <property type="match status" value="1"/>
</dbReference>
<dbReference type="EMBL" id="SGWX01000001">
    <property type="protein sequence ID" value="RZS62484.1"/>
    <property type="molecule type" value="Genomic_DNA"/>
</dbReference>
<keyword evidence="2" id="KW-0808">Transferase</keyword>
<protein>
    <submittedName>
        <fullName evidence="2">CoA transferase family III</fullName>
    </submittedName>
</protein>
<evidence type="ECO:0000256" key="1">
    <source>
        <dbReference type="SAM" id="MobiDB-lite"/>
    </source>
</evidence>
<feature type="compositionally biased region" description="Low complexity" evidence="1">
    <location>
        <begin position="395"/>
        <end position="410"/>
    </location>
</feature>
<organism evidence="2 3">
    <name type="scientific">Xylanimonas ulmi</name>
    <dbReference type="NCBI Taxonomy" id="228973"/>
    <lineage>
        <taxon>Bacteria</taxon>
        <taxon>Bacillati</taxon>
        <taxon>Actinomycetota</taxon>
        <taxon>Actinomycetes</taxon>
        <taxon>Micrococcales</taxon>
        <taxon>Promicromonosporaceae</taxon>
        <taxon>Xylanimonas</taxon>
    </lineage>
</organism>
<feature type="region of interest" description="Disordered" evidence="1">
    <location>
        <begin position="373"/>
        <end position="410"/>
    </location>
</feature>
<dbReference type="PANTHER" id="PTHR48228">
    <property type="entry name" value="SUCCINYL-COA--D-CITRAMALATE COA-TRANSFERASE"/>
    <property type="match status" value="1"/>
</dbReference>
<dbReference type="InterPro" id="IPR023606">
    <property type="entry name" value="CoA-Trfase_III_dom_1_sf"/>
</dbReference>
<dbReference type="PANTHER" id="PTHR48228:SF4">
    <property type="entry name" value="BLR3030 PROTEIN"/>
    <property type="match status" value="1"/>
</dbReference>
<dbReference type="SUPFAM" id="SSF89796">
    <property type="entry name" value="CoA-transferase family III (CaiB/BaiF)"/>
    <property type="match status" value="2"/>
</dbReference>
<dbReference type="RefSeq" id="WP_207216540.1">
    <property type="nucleotide sequence ID" value="NZ_SGWX01000001.1"/>
</dbReference>
<reference evidence="2 3" key="1">
    <citation type="submission" date="2019-02" db="EMBL/GenBank/DDBJ databases">
        <title>Sequencing the genomes of 1000 actinobacteria strains.</title>
        <authorList>
            <person name="Klenk H.-P."/>
        </authorList>
    </citation>
    <scope>NUCLEOTIDE SEQUENCE [LARGE SCALE GENOMIC DNA]</scope>
    <source>
        <strain evidence="2 3">DSM 16932</strain>
    </source>
</reference>
<dbReference type="Proteomes" id="UP000293852">
    <property type="component" value="Unassembled WGS sequence"/>
</dbReference>
<dbReference type="AlphaFoldDB" id="A0A4Q7M4H0"/>
<dbReference type="InterPro" id="IPR003673">
    <property type="entry name" value="CoA-Trfase_fam_III"/>
</dbReference>
<comment type="caution">
    <text evidence="2">The sequence shown here is derived from an EMBL/GenBank/DDBJ whole genome shotgun (WGS) entry which is preliminary data.</text>
</comment>
<proteinExistence type="predicted"/>
<keyword evidence="3" id="KW-1185">Reference proteome</keyword>
<feature type="region of interest" description="Disordered" evidence="1">
    <location>
        <begin position="461"/>
        <end position="515"/>
    </location>
</feature>